<dbReference type="Proteomes" id="UP000198736">
    <property type="component" value="Unassembled WGS sequence"/>
</dbReference>
<evidence type="ECO:0000313" key="2">
    <source>
        <dbReference type="Proteomes" id="UP000198736"/>
    </source>
</evidence>
<keyword evidence="2" id="KW-1185">Reference proteome</keyword>
<name>A0A0S4L131_9BACT</name>
<accession>A0A0S4L131</accession>
<sequence>MVPLLGQWERIVGQRRQNRKSLGLAKLTPSTLPMILKRPRLFRLLDKARRRPITWLTAPAGSGKTTLVASYLKARRLPVLWYRLDESDADPSSFFHYLATAAKALSPRRRMLLAALTPEYFLGLPTYARRFFAQLWDYISLPRVLVLDNYHDVPTTSPLHGLLQVGLSELPEKVWTIVLSREEPPDQMVSLEVARTLSWVKADALRLTPRETQQLAKLQRLKNGPSRNSRWVTQIHAITQG</sequence>
<dbReference type="InterPro" id="IPR027417">
    <property type="entry name" value="P-loop_NTPase"/>
</dbReference>
<protein>
    <submittedName>
        <fullName evidence="1">Transcriptional regulatory protein-like:transcriptional activator domain</fullName>
    </submittedName>
</protein>
<dbReference type="AlphaFoldDB" id="A0A0S4L131"/>
<gene>
    <name evidence="1" type="ORF">COMA2_10055</name>
</gene>
<proteinExistence type="predicted"/>
<reference evidence="2" key="1">
    <citation type="submission" date="2015-10" db="EMBL/GenBank/DDBJ databases">
        <authorList>
            <person name="Luecker S."/>
            <person name="Luecker S."/>
        </authorList>
    </citation>
    <scope>NUCLEOTIDE SEQUENCE [LARGE SCALE GENOMIC DNA]</scope>
</reference>
<dbReference type="SUPFAM" id="SSF52540">
    <property type="entry name" value="P-loop containing nucleoside triphosphate hydrolases"/>
    <property type="match status" value="1"/>
</dbReference>
<dbReference type="EMBL" id="CZPZ01000001">
    <property type="protein sequence ID" value="CUS31347.1"/>
    <property type="molecule type" value="Genomic_DNA"/>
</dbReference>
<organism evidence="1 2">
    <name type="scientific">Candidatus Nitrospira nitrificans</name>
    <dbReference type="NCBI Taxonomy" id="1742973"/>
    <lineage>
        <taxon>Bacteria</taxon>
        <taxon>Pseudomonadati</taxon>
        <taxon>Nitrospirota</taxon>
        <taxon>Nitrospiria</taxon>
        <taxon>Nitrospirales</taxon>
        <taxon>Nitrospiraceae</taxon>
        <taxon>Nitrospira</taxon>
    </lineage>
</organism>
<evidence type="ECO:0000313" key="1">
    <source>
        <dbReference type="EMBL" id="CUS31347.1"/>
    </source>
</evidence>
<dbReference type="STRING" id="1742973.COMA2_10055"/>